<comment type="caution">
    <text evidence="1">The sequence shown here is derived from an EMBL/GenBank/DDBJ whole genome shotgun (WGS) entry which is preliminary data.</text>
</comment>
<accession>A0A9R1UTA9</accession>
<sequence>MEDLWIYKCDKCLYYAHVDCATPTRDPFMFIFLPPGLGKTIKIYKDVDHPHILQLPFLDETYNLPKHLFFLESGTSDYEAILKDVMHQYPRILVDPRQIDINEQTSSFFITNENVPTTMQWMSHTNHIKHVVLQVC</sequence>
<organism evidence="1 2">
    <name type="scientific">Lactuca sativa</name>
    <name type="common">Garden lettuce</name>
    <dbReference type="NCBI Taxonomy" id="4236"/>
    <lineage>
        <taxon>Eukaryota</taxon>
        <taxon>Viridiplantae</taxon>
        <taxon>Streptophyta</taxon>
        <taxon>Embryophyta</taxon>
        <taxon>Tracheophyta</taxon>
        <taxon>Spermatophyta</taxon>
        <taxon>Magnoliopsida</taxon>
        <taxon>eudicotyledons</taxon>
        <taxon>Gunneridae</taxon>
        <taxon>Pentapetalae</taxon>
        <taxon>asterids</taxon>
        <taxon>campanulids</taxon>
        <taxon>Asterales</taxon>
        <taxon>Asteraceae</taxon>
        <taxon>Cichorioideae</taxon>
        <taxon>Cichorieae</taxon>
        <taxon>Lactucinae</taxon>
        <taxon>Lactuca</taxon>
    </lineage>
</organism>
<keyword evidence="2" id="KW-1185">Reference proteome</keyword>
<name>A0A9R1UTA9_LACSA</name>
<evidence type="ECO:0000313" key="2">
    <source>
        <dbReference type="Proteomes" id="UP000235145"/>
    </source>
</evidence>
<gene>
    <name evidence="1" type="ORF">LSAT_V11C800439530</name>
</gene>
<proteinExistence type="predicted"/>
<reference evidence="1 2" key="1">
    <citation type="journal article" date="2017" name="Nat. Commun.">
        <title>Genome assembly with in vitro proximity ligation data and whole-genome triplication in lettuce.</title>
        <authorList>
            <person name="Reyes-Chin-Wo S."/>
            <person name="Wang Z."/>
            <person name="Yang X."/>
            <person name="Kozik A."/>
            <person name="Arikit S."/>
            <person name="Song C."/>
            <person name="Xia L."/>
            <person name="Froenicke L."/>
            <person name="Lavelle D.O."/>
            <person name="Truco M.J."/>
            <person name="Xia R."/>
            <person name="Zhu S."/>
            <person name="Xu C."/>
            <person name="Xu H."/>
            <person name="Xu X."/>
            <person name="Cox K."/>
            <person name="Korf I."/>
            <person name="Meyers B.C."/>
            <person name="Michelmore R.W."/>
        </authorList>
    </citation>
    <scope>NUCLEOTIDE SEQUENCE [LARGE SCALE GENOMIC DNA]</scope>
    <source>
        <strain evidence="2">cv. Salinas</strain>
        <tissue evidence="1">Seedlings</tissue>
    </source>
</reference>
<evidence type="ECO:0000313" key="1">
    <source>
        <dbReference type="EMBL" id="KAJ0192533.1"/>
    </source>
</evidence>
<dbReference type="EMBL" id="NBSK02000008">
    <property type="protein sequence ID" value="KAJ0192533.1"/>
    <property type="molecule type" value="Genomic_DNA"/>
</dbReference>
<protein>
    <recommendedName>
        <fullName evidence="3">DC1 domain-containing protein</fullName>
    </recommendedName>
</protein>
<dbReference type="AlphaFoldDB" id="A0A9R1UTA9"/>
<dbReference type="Proteomes" id="UP000235145">
    <property type="component" value="Unassembled WGS sequence"/>
</dbReference>
<evidence type="ECO:0008006" key="3">
    <source>
        <dbReference type="Google" id="ProtNLM"/>
    </source>
</evidence>